<dbReference type="AlphaFoldDB" id="A0A1T5P8D2"/>
<evidence type="ECO:0000313" key="4">
    <source>
        <dbReference type="Proteomes" id="UP000190166"/>
    </source>
</evidence>
<dbReference type="EMBL" id="FUZZ01000004">
    <property type="protein sequence ID" value="SKD09010.1"/>
    <property type="molecule type" value="Genomic_DNA"/>
</dbReference>
<reference evidence="4" key="1">
    <citation type="submission" date="2017-02" db="EMBL/GenBank/DDBJ databases">
        <authorList>
            <person name="Varghese N."/>
            <person name="Submissions S."/>
        </authorList>
    </citation>
    <scope>NUCLEOTIDE SEQUENCE [LARGE SCALE GENOMIC DNA]</scope>
    <source>
        <strain evidence="4">DSM 18108</strain>
    </source>
</reference>
<dbReference type="RefSeq" id="WP_079472155.1">
    <property type="nucleotide sequence ID" value="NZ_FUZZ01000004.1"/>
</dbReference>
<evidence type="ECO:0000256" key="1">
    <source>
        <dbReference type="SAM" id="MobiDB-lite"/>
    </source>
</evidence>
<dbReference type="Proteomes" id="UP000190166">
    <property type="component" value="Unassembled WGS sequence"/>
</dbReference>
<name>A0A1T5P8D2_9BACT</name>
<feature type="region of interest" description="Disordered" evidence="1">
    <location>
        <begin position="55"/>
        <end position="104"/>
    </location>
</feature>
<evidence type="ECO:0000259" key="2">
    <source>
        <dbReference type="Pfam" id="PF13699"/>
    </source>
</evidence>
<dbReference type="InterPro" id="IPR025295">
    <property type="entry name" value="eCIS_core_dom"/>
</dbReference>
<protein>
    <recommendedName>
        <fullName evidence="2">eCIS core domain-containing protein</fullName>
    </recommendedName>
</protein>
<proteinExistence type="predicted"/>
<keyword evidence="4" id="KW-1185">Reference proteome</keyword>
<accession>A0A1T5P8D2</accession>
<organism evidence="3 4">
    <name type="scientific">Chitinophaga ginsengisegetis</name>
    <dbReference type="NCBI Taxonomy" id="393003"/>
    <lineage>
        <taxon>Bacteria</taxon>
        <taxon>Pseudomonadati</taxon>
        <taxon>Bacteroidota</taxon>
        <taxon>Chitinophagia</taxon>
        <taxon>Chitinophagales</taxon>
        <taxon>Chitinophagaceae</taxon>
        <taxon>Chitinophaga</taxon>
    </lineage>
</organism>
<evidence type="ECO:0000313" key="3">
    <source>
        <dbReference type="EMBL" id="SKD09010.1"/>
    </source>
</evidence>
<feature type="compositionally biased region" description="Basic and acidic residues" evidence="1">
    <location>
        <begin position="82"/>
        <end position="104"/>
    </location>
</feature>
<dbReference type="STRING" id="393003.SAMN05660461_4888"/>
<gene>
    <name evidence="3" type="ORF">SAMN05660461_4888</name>
</gene>
<sequence>MFDSKQSLPAAASAKEPFFSGVQQKKDNTFFQTKLSVNTPGDAFEREADSVADKVVSGGGGAGPVVQKKDISSVQRLATSEAEEKLSTNDARMRRDKDIQTKPELQRKCAACEHEEEGNVQKSEAAAGGGSTSATPQLSAQIEGSAGKGNPMSRQTAHEMQHKFGVDFSHVNIHTGASAVQMSKELGAQAFTHKNDVFFNAGKYNPDTSNGKHLLAHELTHVVQQGAAKEKSATQQGGTNI</sequence>
<feature type="domain" description="eCIS core" evidence="2">
    <location>
        <begin position="151"/>
        <end position="227"/>
    </location>
</feature>
<dbReference type="Pfam" id="PF13699">
    <property type="entry name" value="eCIS_core"/>
    <property type="match status" value="1"/>
</dbReference>